<keyword evidence="1" id="KW-0812">Transmembrane</keyword>
<keyword evidence="1" id="KW-0472">Membrane</keyword>
<evidence type="ECO:0000256" key="1">
    <source>
        <dbReference type="SAM" id="Phobius"/>
    </source>
</evidence>
<evidence type="ECO:0000313" key="2">
    <source>
        <dbReference type="EMBL" id="QHT23263.1"/>
    </source>
</evidence>
<organism evidence="2">
    <name type="scientific">viral metagenome</name>
    <dbReference type="NCBI Taxonomy" id="1070528"/>
    <lineage>
        <taxon>unclassified sequences</taxon>
        <taxon>metagenomes</taxon>
        <taxon>organismal metagenomes</taxon>
    </lineage>
</organism>
<feature type="transmembrane region" description="Helical" evidence="1">
    <location>
        <begin position="12"/>
        <end position="34"/>
    </location>
</feature>
<reference evidence="2" key="1">
    <citation type="journal article" date="2020" name="Nature">
        <title>Giant virus diversity and host interactions through global metagenomics.</title>
        <authorList>
            <person name="Schulz F."/>
            <person name="Roux S."/>
            <person name="Paez-Espino D."/>
            <person name="Jungbluth S."/>
            <person name="Walsh D.A."/>
            <person name="Denef V.J."/>
            <person name="McMahon K.D."/>
            <person name="Konstantinidis K.T."/>
            <person name="Eloe-Fadrosh E.A."/>
            <person name="Kyrpides N.C."/>
            <person name="Woyke T."/>
        </authorList>
    </citation>
    <scope>NUCLEOTIDE SEQUENCE</scope>
    <source>
        <strain evidence="2">GVMAG-M-3300023179-116</strain>
    </source>
</reference>
<protein>
    <submittedName>
        <fullName evidence="2">Uncharacterized protein</fullName>
    </submittedName>
</protein>
<name>A0A6C0E437_9ZZZZ</name>
<dbReference type="AlphaFoldDB" id="A0A6C0E437"/>
<accession>A0A6C0E437</accession>
<keyword evidence="1" id="KW-1133">Transmembrane helix</keyword>
<proteinExistence type="predicted"/>
<feature type="transmembrane region" description="Helical" evidence="1">
    <location>
        <begin position="54"/>
        <end position="75"/>
    </location>
</feature>
<sequence length="79" mass="9481">MYVFNINKSSIHLIAVSFIVYIFVNMIENIIHYNIGKFSNRDGYHFDIPTKKDWIRIIVIMVIFALLQGFLTYYFNRVK</sequence>
<dbReference type="EMBL" id="MN739730">
    <property type="protein sequence ID" value="QHT23263.1"/>
    <property type="molecule type" value="Genomic_DNA"/>
</dbReference>